<dbReference type="InterPro" id="IPR013830">
    <property type="entry name" value="SGNH_hydro"/>
</dbReference>
<dbReference type="RefSeq" id="WP_050753003.1">
    <property type="nucleotide sequence ID" value="NZ_LGTC01000001.1"/>
</dbReference>
<dbReference type="eggNOG" id="COG3405">
    <property type="taxonomic scope" value="Bacteria"/>
</dbReference>
<comment type="similarity">
    <text evidence="1">Belongs to the glycosyl hydrolase 8 (cellulase D) family.</text>
</comment>
<dbReference type="InterPro" id="IPR012341">
    <property type="entry name" value="6hp_glycosidase-like_sf"/>
</dbReference>
<dbReference type="Pfam" id="PF01270">
    <property type="entry name" value="Glyco_hydro_8"/>
    <property type="match status" value="1"/>
</dbReference>
<reference evidence="6" key="1">
    <citation type="submission" date="2015-07" db="EMBL/GenBank/DDBJ databases">
        <title>Near-Complete Genome Sequence of the Cellulolytic Bacterium Bacteroides (Pseudobacteroides) cellulosolvens ATCC 35603.</title>
        <authorList>
            <person name="Dassa B."/>
            <person name="Utturkar S.M."/>
            <person name="Klingeman D.M."/>
            <person name="Hurt R.A."/>
            <person name="Keller M."/>
            <person name="Xu J."/>
            <person name="Reddy Y.H.K."/>
            <person name="Borovok I."/>
            <person name="Grinberg I.R."/>
            <person name="Lamed R."/>
            <person name="Zhivin O."/>
            <person name="Bayer E.A."/>
            <person name="Brown S.D."/>
        </authorList>
    </citation>
    <scope>NUCLEOTIDE SEQUENCE [LARGE SCALE GENOMIC DNA]</scope>
    <source>
        <strain evidence="6">DSM 2933</strain>
    </source>
</reference>
<dbReference type="Pfam" id="PF13472">
    <property type="entry name" value="Lipase_GDSL_2"/>
    <property type="match status" value="1"/>
</dbReference>
<evidence type="ECO:0000313" key="6">
    <source>
        <dbReference type="Proteomes" id="UP000036923"/>
    </source>
</evidence>
<dbReference type="InterPro" id="IPR051532">
    <property type="entry name" value="Ester_Hydrolysis_Enzymes"/>
</dbReference>
<organism evidence="5 6">
    <name type="scientific">Pseudobacteroides cellulosolvens ATCC 35603 = DSM 2933</name>
    <dbReference type="NCBI Taxonomy" id="398512"/>
    <lineage>
        <taxon>Bacteria</taxon>
        <taxon>Bacillati</taxon>
        <taxon>Bacillota</taxon>
        <taxon>Clostridia</taxon>
        <taxon>Eubacteriales</taxon>
        <taxon>Oscillospiraceae</taxon>
        <taxon>Pseudobacteroides</taxon>
    </lineage>
</organism>
<gene>
    <name evidence="5" type="ORF">Bccel_0465</name>
</gene>
<dbReference type="SUPFAM" id="SSF48208">
    <property type="entry name" value="Six-hairpin glycosidases"/>
    <property type="match status" value="1"/>
</dbReference>
<evidence type="ECO:0000256" key="2">
    <source>
        <dbReference type="ARBA" id="ARBA00022801"/>
    </source>
</evidence>
<dbReference type="InterPro" id="IPR036439">
    <property type="entry name" value="Dockerin_dom_sf"/>
</dbReference>
<dbReference type="SUPFAM" id="SSF52266">
    <property type="entry name" value="SGNH hydrolase"/>
    <property type="match status" value="1"/>
</dbReference>
<accession>A0A0L6JHM1</accession>
<dbReference type="InterPro" id="IPR002105">
    <property type="entry name" value="Dockerin_1_rpt"/>
</dbReference>
<dbReference type="Gene3D" id="2.60.40.4130">
    <property type="match status" value="1"/>
</dbReference>
<dbReference type="GO" id="GO:0004553">
    <property type="term" value="F:hydrolase activity, hydrolyzing O-glycosyl compounds"/>
    <property type="evidence" value="ECO:0007669"/>
    <property type="project" value="InterPro"/>
</dbReference>
<protein>
    <submittedName>
        <fullName evidence="5">Glycoside hydrolase family 8</fullName>
    </submittedName>
</protein>
<dbReference type="Proteomes" id="UP000036923">
    <property type="component" value="Unassembled WGS sequence"/>
</dbReference>
<dbReference type="Pfam" id="PF00404">
    <property type="entry name" value="Dockerin_1"/>
    <property type="match status" value="1"/>
</dbReference>
<dbReference type="InterPro" id="IPR002037">
    <property type="entry name" value="Glyco_hydro_8"/>
</dbReference>
<dbReference type="PANTHER" id="PTHR30383">
    <property type="entry name" value="THIOESTERASE 1/PROTEASE 1/LYSOPHOSPHOLIPASE L1"/>
    <property type="match status" value="1"/>
</dbReference>
<evidence type="ECO:0000259" key="4">
    <source>
        <dbReference type="PROSITE" id="PS51766"/>
    </source>
</evidence>
<comment type="caution">
    <text evidence="5">The sequence shown here is derived from an EMBL/GenBank/DDBJ whole genome shotgun (WGS) entry which is preliminary data.</text>
</comment>
<evidence type="ECO:0000256" key="1">
    <source>
        <dbReference type="ARBA" id="ARBA00009209"/>
    </source>
</evidence>
<proteinExistence type="inferred from homology"/>
<dbReference type="InterPro" id="IPR008928">
    <property type="entry name" value="6-hairpin_glycosidase_sf"/>
</dbReference>
<dbReference type="Gene3D" id="1.50.10.10">
    <property type="match status" value="1"/>
</dbReference>
<dbReference type="PANTHER" id="PTHR30383:SF5">
    <property type="entry name" value="SGNH HYDROLASE-TYPE ESTERASE DOMAIN-CONTAINING PROTEIN"/>
    <property type="match status" value="1"/>
</dbReference>
<dbReference type="CDD" id="cd01833">
    <property type="entry name" value="XynB_like"/>
    <property type="match status" value="1"/>
</dbReference>
<dbReference type="PATRIC" id="fig|398512.5.peg.485"/>
<dbReference type="InterPro" id="IPR016134">
    <property type="entry name" value="Dockerin_dom"/>
</dbReference>
<evidence type="ECO:0000256" key="3">
    <source>
        <dbReference type="ARBA" id="ARBA00023295"/>
    </source>
</evidence>
<dbReference type="SUPFAM" id="SSF63446">
    <property type="entry name" value="Type I dockerin domain"/>
    <property type="match status" value="1"/>
</dbReference>
<dbReference type="GO" id="GO:0000272">
    <property type="term" value="P:polysaccharide catabolic process"/>
    <property type="evidence" value="ECO:0007669"/>
    <property type="project" value="InterPro"/>
</dbReference>
<dbReference type="GO" id="GO:0004622">
    <property type="term" value="F:phosphatidylcholine lysophospholipase activity"/>
    <property type="evidence" value="ECO:0007669"/>
    <property type="project" value="TreeGrafter"/>
</dbReference>
<dbReference type="eggNOG" id="COG2755">
    <property type="taxonomic scope" value="Bacteria"/>
</dbReference>
<dbReference type="Gene3D" id="3.40.50.1110">
    <property type="entry name" value="SGNH hydrolase"/>
    <property type="match status" value="1"/>
</dbReference>
<dbReference type="AlphaFoldDB" id="A0A0L6JHM1"/>
<name>A0A0L6JHM1_9FIRM</name>
<dbReference type="STRING" id="398512.Bccel_0465"/>
<dbReference type="EMBL" id="LGTC01000001">
    <property type="protein sequence ID" value="KNY25208.1"/>
    <property type="molecule type" value="Genomic_DNA"/>
</dbReference>
<dbReference type="CDD" id="cd14254">
    <property type="entry name" value="Dockerin_II"/>
    <property type="match status" value="1"/>
</dbReference>
<feature type="domain" description="Dockerin" evidence="4">
    <location>
        <begin position="198"/>
        <end position="268"/>
    </location>
</feature>
<sequence>MGPEKDRETWKKVAATSREFFKKTTHPTTGLAPDYANFDGSPKSVSWGTEHVDFRYDAWRTVNNSAFDYAWFKKDAWANTYADRIQDFFVSKGRTTYGGCYKLDGTQTNNDHSPGLVAMNAVASLAATKAQAYDFVEDLWKLSAPSGQYRYYDGCLFMFGLLHVSGNFRIWGGPDPIDPTDPVDPTNTPKPTIRPLTPAAIRGDLSNDGVINMADVILLATKFNAIDGDGKYVSAYDLTDDGVINMADVVIIGKYFGKNVMVVTENPTKASAPTNTPTPTPIPSAKTTIKVMPLGDSITDGLTVPGGYRIKLWQQITSNGFKVDFVGSMSNGPSELGDKNHEGHSGWTISQIDTNINTWMDTYKPQIVLLHIGTNDMYQTPSGAPDRLGTLIDKICAKLPTGGKLYVSDIIPFPMSASNVTAYNAKIPGVVQQKASAGKPVYFVEMYKALTSNDLADGVHPNATGYNKMADVWFNAIKADLGK</sequence>
<keyword evidence="3" id="KW-0326">Glycosidase</keyword>
<keyword evidence="2 5" id="KW-0378">Hydrolase</keyword>
<dbReference type="InterPro" id="IPR036514">
    <property type="entry name" value="SGNH_hydro_sf"/>
</dbReference>
<keyword evidence="6" id="KW-1185">Reference proteome</keyword>
<dbReference type="PROSITE" id="PS51766">
    <property type="entry name" value="DOCKERIN"/>
    <property type="match status" value="1"/>
</dbReference>
<evidence type="ECO:0000313" key="5">
    <source>
        <dbReference type="EMBL" id="KNY25208.1"/>
    </source>
</evidence>